<dbReference type="RefSeq" id="XP_038050076.1">
    <property type="nucleotide sequence ID" value="XM_038194148.1"/>
</dbReference>
<evidence type="ECO:0000256" key="4">
    <source>
        <dbReference type="ARBA" id="ARBA00023157"/>
    </source>
</evidence>
<dbReference type="SMART" id="SM00018">
    <property type="entry name" value="PD"/>
    <property type="match status" value="1"/>
</dbReference>
<feature type="domain" description="P-type" evidence="8">
    <location>
        <begin position="41"/>
        <end position="94"/>
    </location>
</feature>
<dbReference type="Gene3D" id="3.20.20.80">
    <property type="entry name" value="Glycosidases"/>
    <property type="match status" value="1"/>
</dbReference>
<dbReference type="OMA" id="TIWVAMP"/>
<protein>
    <recommendedName>
        <fullName evidence="8">P-type domain-containing protein</fullName>
    </recommendedName>
</protein>
<dbReference type="InterPro" id="IPR013780">
    <property type="entry name" value="Glyco_hydro_b"/>
</dbReference>
<evidence type="ECO:0000256" key="2">
    <source>
        <dbReference type="ARBA" id="ARBA00007806"/>
    </source>
</evidence>
<dbReference type="Pfam" id="PF01055">
    <property type="entry name" value="Glyco_hydro_31_2nd"/>
    <property type="match status" value="1"/>
</dbReference>
<evidence type="ECO:0000256" key="1">
    <source>
        <dbReference type="ARBA" id="ARBA00004370"/>
    </source>
</evidence>
<evidence type="ECO:0000256" key="5">
    <source>
        <dbReference type="ARBA" id="ARBA00023180"/>
    </source>
</evidence>
<dbReference type="SUPFAM" id="SSF51445">
    <property type="entry name" value="(Trans)glycosidases"/>
    <property type="match status" value="1"/>
</dbReference>
<dbReference type="Gene3D" id="4.10.110.10">
    <property type="entry name" value="Spasmolytic Protein, domain 1"/>
    <property type="match status" value="1"/>
</dbReference>
<comment type="caution">
    <text evidence="6">Lacks conserved residue(s) required for the propagation of feature annotation.</text>
</comment>
<dbReference type="EnsemblMetazoa" id="XM_038194148.1">
    <property type="protein sequence ID" value="XP_038050076.1"/>
    <property type="gene ID" value="LOC119723475"/>
</dbReference>
<dbReference type="AlphaFoldDB" id="A0A913ZG98"/>
<dbReference type="Gene3D" id="2.60.40.1180">
    <property type="entry name" value="Golgi alpha-mannosidase II"/>
    <property type="match status" value="2"/>
</dbReference>
<dbReference type="Gene3D" id="2.60.40.1760">
    <property type="entry name" value="glycosyl hydrolase (family 31)"/>
    <property type="match status" value="1"/>
</dbReference>
<dbReference type="InterPro" id="IPR000322">
    <property type="entry name" value="Glyco_hydro_31_TIM"/>
</dbReference>
<dbReference type="PROSITE" id="PS51257">
    <property type="entry name" value="PROKAR_LIPOPROTEIN"/>
    <property type="match status" value="1"/>
</dbReference>
<dbReference type="InterPro" id="IPR048395">
    <property type="entry name" value="Glyco_hydro_31_C"/>
</dbReference>
<evidence type="ECO:0000256" key="7">
    <source>
        <dbReference type="RuleBase" id="RU361185"/>
    </source>
</evidence>
<proteinExistence type="inferred from homology"/>
<dbReference type="GO" id="GO:0005975">
    <property type="term" value="P:carbohydrate metabolic process"/>
    <property type="evidence" value="ECO:0007669"/>
    <property type="project" value="InterPro"/>
</dbReference>
<evidence type="ECO:0000256" key="6">
    <source>
        <dbReference type="PROSITE-ProRule" id="PRU00779"/>
    </source>
</evidence>
<dbReference type="InterPro" id="IPR011013">
    <property type="entry name" value="Gal_mutarotase_sf_dom"/>
</dbReference>
<dbReference type="InterPro" id="IPR044913">
    <property type="entry name" value="P_trefoil_dom_sf"/>
</dbReference>
<dbReference type="GeneID" id="119723475"/>
<dbReference type="GO" id="GO:0004558">
    <property type="term" value="F:alpha-1,4-glucosidase activity"/>
    <property type="evidence" value="ECO:0007669"/>
    <property type="project" value="TreeGrafter"/>
</dbReference>
<keyword evidence="3" id="KW-0472">Membrane</keyword>
<dbReference type="GO" id="GO:0030246">
    <property type="term" value="F:carbohydrate binding"/>
    <property type="evidence" value="ECO:0007669"/>
    <property type="project" value="InterPro"/>
</dbReference>
<dbReference type="PROSITE" id="PS51448">
    <property type="entry name" value="P_TREFOIL_2"/>
    <property type="match status" value="1"/>
</dbReference>
<dbReference type="PANTHER" id="PTHR22762:SF133">
    <property type="entry name" value="P-TYPE DOMAIN-CONTAINING PROTEIN"/>
    <property type="match status" value="1"/>
</dbReference>
<dbReference type="OrthoDB" id="5839090at2759"/>
<dbReference type="GO" id="GO:0016020">
    <property type="term" value="C:membrane"/>
    <property type="evidence" value="ECO:0007669"/>
    <property type="project" value="UniProtKB-SubCell"/>
</dbReference>
<comment type="subcellular location">
    <subcellularLocation>
        <location evidence="1">Membrane</location>
    </subcellularLocation>
</comment>
<dbReference type="PANTHER" id="PTHR22762">
    <property type="entry name" value="ALPHA-GLUCOSIDASE"/>
    <property type="match status" value="1"/>
</dbReference>
<evidence type="ECO:0000313" key="10">
    <source>
        <dbReference type="Proteomes" id="UP000887568"/>
    </source>
</evidence>
<dbReference type="SUPFAM" id="SSF51011">
    <property type="entry name" value="Glycosyl hydrolase domain"/>
    <property type="match status" value="1"/>
</dbReference>
<dbReference type="InterPro" id="IPR017853">
    <property type="entry name" value="GH"/>
</dbReference>
<organism evidence="9 10">
    <name type="scientific">Patiria miniata</name>
    <name type="common">Bat star</name>
    <name type="synonym">Asterina miniata</name>
    <dbReference type="NCBI Taxonomy" id="46514"/>
    <lineage>
        <taxon>Eukaryota</taxon>
        <taxon>Metazoa</taxon>
        <taxon>Echinodermata</taxon>
        <taxon>Eleutherozoa</taxon>
        <taxon>Asterozoa</taxon>
        <taxon>Asteroidea</taxon>
        <taxon>Valvatacea</taxon>
        <taxon>Valvatida</taxon>
        <taxon>Asterinidae</taxon>
        <taxon>Patiria</taxon>
    </lineage>
</organism>
<keyword evidence="4" id="KW-1015">Disulfide bond</keyword>
<accession>A0A913ZG98</accession>
<dbReference type="CDD" id="cd14752">
    <property type="entry name" value="GH31_N"/>
    <property type="match status" value="1"/>
</dbReference>
<evidence type="ECO:0000256" key="3">
    <source>
        <dbReference type="ARBA" id="ARBA00023136"/>
    </source>
</evidence>
<sequence length="956" mass="110451">MAKAGLVIFALCLLAACLFLVMLPSLIVTARPYSTWIFQPVDCRFSAQNEENSRLDCFPELQMPTERECRARGCCFVDVTINRELLVPECYLPIGVGYEVMGQPQLLTSGYNLYLQRIHTPRFFYREAENLVVHVDEQAENRLHIKINEFRYVTYQDWKFPELEDRMWVPRYEVPIDVTRPARQASWTDYIFNYTRSPFTMQMTRRASSRFNMIDTALGALIFEDQFLQITFKLPNSVLYGFGEQNRERLRHNMNWKEWGMFAAPAHPDDKITNANMYGHHPFFMNIDDDGEAFGMYFHNSNAMDVHLTPMPAVTWRTTGGILDFYIFTGPTPEQVIQQYQEVIGRPEIPPYWALGLHLGIESFGNAQALENFVMENVEAQVPFDVIFSGMDYQEYYLSFTHDEKKVRRSFLDNYLHPRNLKYAIHLTPALSNQVPTPKLNYWPYYYADKHGLLVNRTDGFTPAFGVSWHGEASYLDFTHEFAKVHWAAFAEFLHQQLPFDGIIITENEPANFMNGSRMGCDLESKWNSPPYTPKLKSAMLYYETLCMDTKMAKGIHYNLHSLYGHFSAEASNYAGSLLYNDKRAMTLTRSSFAGTGKYAGHFLGKNRALWADMFRSVIEIDEFNMFGIPFTGADICGTTGEPESAELCQRWMQLGAYQPLARIYRSLNTSRVDPASFRTSDPTAFNNMREMARRRYSILPYLYTQLYHAHVDGYAVTRAPFYDFNFDKLSVWDVDWEFMLGNALLVVPVYEEGARTVTMYHPNWRFYYFYDPQESGKVLGSMLETASELSNVTVSAPLSEIPIFIRGEHIIVTQEPGNCTYYTRMNPLTIWVAMPENNVDISRGDLFWDDGETQNTYERNLDIYMEFFADLLKLEILSQRVGMVAEVPELVGLLPNITKVKFVGQEKDPAGQLYVDNVQHPTSLYNYDSVNKILDIEGLSLDIISDHRIDLQSPN</sequence>
<keyword evidence="10" id="KW-1185">Reference proteome</keyword>
<dbReference type="Proteomes" id="UP000887568">
    <property type="component" value="Unplaced"/>
</dbReference>
<keyword evidence="5" id="KW-0325">Glycoprotein</keyword>
<dbReference type="Pfam" id="PF00088">
    <property type="entry name" value="Trefoil"/>
    <property type="match status" value="1"/>
</dbReference>
<keyword evidence="7" id="KW-0378">Hydrolase</keyword>
<dbReference type="SUPFAM" id="SSF74650">
    <property type="entry name" value="Galactose mutarotase-like"/>
    <property type="match status" value="1"/>
</dbReference>
<dbReference type="Pfam" id="PF21365">
    <property type="entry name" value="Glyco_hydro_31_3rd"/>
    <property type="match status" value="1"/>
</dbReference>
<name>A0A913ZG98_PATMI</name>
<comment type="similarity">
    <text evidence="2 7">Belongs to the glycosyl hydrolase 31 family.</text>
</comment>
<keyword evidence="7" id="KW-0326">Glycosidase</keyword>
<dbReference type="InterPro" id="IPR000519">
    <property type="entry name" value="P_trefoil_dom"/>
</dbReference>
<reference evidence="9" key="1">
    <citation type="submission" date="2022-11" db="UniProtKB">
        <authorList>
            <consortium name="EnsemblMetazoa"/>
        </authorList>
    </citation>
    <scope>IDENTIFICATION</scope>
</reference>
<dbReference type="CDD" id="cd00111">
    <property type="entry name" value="Trefoil"/>
    <property type="match status" value="1"/>
</dbReference>
<evidence type="ECO:0000259" key="8">
    <source>
        <dbReference type="PROSITE" id="PS51448"/>
    </source>
</evidence>
<evidence type="ECO:0000313" key="9">
    <source>
        <dbReference type="EnsemblMetazoa" id="XP_038050076.1"/>
    </source>
</evidence>